<sequence>MKKQKLKNYEELTEAEKERMIRAIFYFSLEYPFNEFKMRLWKFYGTWVCNAAQVAEPADHEDNMLFYSSLINLFKRFKKSRRNYRPHKNKGL</sequence>
<protein>
    <submittedName>
        <fullName evidence="1">Uncharacterized protein</fullName>
    </submittedName>
</protein>
<dbReference type="RefSeq" id="WP_136881556.1">
    <property type="nucleotide sequence ID" value="NZ_SWDX01000009.1"/>
</dbReference>
<evidence type="ECO:0000313" key="1">
    <source>
        <dbReference type="EMBL" id="TKC57621.1"/>
    </source>
</evidence>
<dbReference type="Proteomes" id="UP000309594">
    <property type="component" value="Unassembled WGS sequence"/>
</dbReference>
<organism evidence="1 2">
    <name type="scientific">Pedobacter hiemivivus</name>
    <dbReference type="NCBI Taxonomy" id="2530454"/>
    <lineage>
        <taxon>Bacteria</taxon>
        <taxon>Pseudomonadati</taxon>
        <taxon>Bacteroidota</taxon>
        <taxon>Sphingobacteriia</taxon>
        <taxon>Sphingobacteriales</taxon>
        <taxon>Sphingobacteriaceae</taxon>
        <taxon>Pedobacter</taxon>
    </lineage>
</organism>
<reference evidence="1 2" key="1">
    <citation type="submission" date="2019-04" db="EMBL/GenBank/DDBJ databases">
        <title>Pedobacter sp. RP-1-16 sp. nov., isolated from Arctic soil.</title>
        <authorList>
            <person name="Dahal R.H."/>
            <person name="Kim D.-U."/>
        </authorList>
    </citation>
    <scope>NUCLEOTIDE SEQUENCE [LARGE SCALE GENOMIC DNA]</scope>
    <source>
        <strain evidence="1 2">RP-1-16</strain>
    </source>
</reference>
<accession>A0A4U1G234</accession>
<proteinExistence type="predicted"/>
<name>A0A4U1G234_9SPHI</name>
<dbReference type="AlphaFoldDB" id="A0A4U1G234"/>
<gene>
    <name evidence="1" type="ORF">FBD94_20305</name>
</gene>
<evidence type="ECO:0000313" key="2">
    <source>
        <dbReference type="Proteomes" id="UP000309594"/>
    </source>
</evidence>
<dbReference type="EMBL" id="SWDX01000009">
    <property type="protein sequence ID" value="TKC57621.1"/>
    <property type="molecule type" value="Genomic_DNA"/>
</dbReference>
<comment type="caution">
    <text evidence="1">The sequence shown here is derived from an EMBL/GenBank/DDBJ whole genome shotgun (WGS) entry which is preliminary data.</text>
</comment>